<dbReference type="Proteomes" id="UP000485880">
    <property type="component" value="Unassembled WGS sequence"/>
</dbReference>
<keyword evidence="1" id="KW-0227">DNA damage</keyword>
<organism evidence="5 6">
    <name type="scientific">Methylocella tundrae</name>
    <dbReference type="NCBI Taxonomy" id="227605"/>
    <lineage>
        <taxon>Bacteria</taxon>
        <taxon>Pseudomonadati</taxon>
        <taxon>Pseudomonadota</taxon>
        <taxon>Alphaproteobacteria</taxon>
        <taxon>Hyphomicrobiales</taxon>
        <taxon>Beijerinckiaceae</taxon>
        <taxon>Methylocella</taxon>
    </lineage>
</organism>
<keyword evidence="6" id="KW-1185">Reference proteome</keyword>
<dbReference type="CDD" id="cd10028">
    <property type="entry name" value="UDG-F2_TDG_MUG"/>
    <property type="match status" value="1"/>
</dbReference>
<dbReference type="Gene3D" id="3.40.470.10">
    <property type="entry name" value="Uracil-DNA glycosylase-like domain"/>
    <property type="match status" value="1"/>
</dbReference>
<evidence type="ECO:0000256" key="1">
    <source>
        <dbReference type="ARBA" id="ARBA00022763"/>
    </source>
</evidence>
<proteinExistence type="predicted"/>
<dbReference type="InterPro" id="IPR036895">
    <property type="entry name" value="Uracil-DNA_glycosylase-like_sf"/>
</dbReference>
<dbReference type="RefSeq" id="WP_174513855.1">
    <property type="nucleotide sequence ID" value="NZ_CABFMQ020000131.1"/>
</dbReference>
<evidence type="ECO:0000259" key="4">
    <source>
        <dbReference type="Pfam" id="PF03167"/>
    </source>
</evidence>
<reference evidence="5 6" key="1">
    <citation type="submission" date="2019-05" db="EMBL/GenBank/DDBJ databases">
        <authorList>
            <person name="Farhan Ul Haque M."/>
        </authorList>
    </citation>
    <scope>NUCLEOTIDE SEQUENCE [LARGE SCALE GENOMIC DNA]</scope>
    <source>
        <strain evidence="5">2</strain>
    </source>
</reference>
<dbReference type="GO" id="GO:0004844">
    <property type="term" value="F:uracil DNA N-glycosylase activity"/>
    <property type="evidence" value="ECO:0007669"/>
    <property type="project" value="TreeGrafter"/>
</dbReference>
<dbReference type="AlphaFoldDB" id="A0A8B6MB49"/>
<protein>
    <submittedName>
        <fullName evidence="5">Uracil-DNA glycosylase superfamily</fullName>
    </submittedName>
</protein>
<name>A0A8B6MB49_METTU</name>
<keyword evidence="3" id="KW-0234">DNA repair</keyword>
<dbReference type="GO" id="GO:0006285">
    <property type="term" value="P:base-excision repair, AP site formation"/>
    <property type="evidence" value="ECO:0007669"/>
    <property type="project" value="InterPro"/>
</dbReference>
<dbReference type="EMBL" id="CABFMQ020000131">
    <property type="protein sequence ID" value="VTZ52223.1"/>
    <property type="molecule type" value="Genomic_DNA"/>
</dbReference>
<dbReference type="GO" id="GO:0008263">
    <property type="term" value="F:pyrimidine-specific mismatch base pair DNA N-glycosylase activity"/>
    <property type="evidence" value="ECO:0007669"/>
    <property type="project" value="TreeGrafter"/>
</dbReference>
<evidence type="ECO:0000313" key="6">
    <source>
        <dbReference type="Proteomes" id="UP000485880"/>
    </source>
</evidence>
<keyword evidence="2" id="KW-0378">Hydrolase</keyword>
<accession>A0A8B6MB49</accession>
<dbReference type="Pfam" id="PF03167">
    <property type="entry name" value="UDG"/>
    <property type="match status" value="1"/>
</dbReference>
<dbReference type="SUPFAM" id="SSF52141">
    <property type="entry name" value="Uracil-DNA glycosylase-like"/>
    <property type="match status" value="1"/>
</dbReference>
<evidence type="ECO:0000256" key="3">
    <source>
        <dbReference type="ARBA" id="ARBA00023204"/>
    </source>
</evidence>
<evidence type="ECO:0000313" key="5">
    <source>
        <dbReference type="EMBL" id="VTZ52223.1"/>
    </source>
</evidence>
<dbReference type="PANTHER" id="PTHR12159:SF9">
    <property type="entry name" value="G_T MISMATCH-SPECIFIC THYMINE DNA GLYCOSYLASE"/>
    <property type="match status" value="1"/>
</dbReference>
<dbReference type="InterPro" id="IPR015637">
    <property type="entry name" value="MUG/TDG"/>
</dbReference>
<dbReference type="PANTHER" id="PTHR12159">
    <property type="entry name" value="G/T AND G/U MISMATCH-SPECIFIC DNA GLYCOSYLASE"/>
    <property type="match status" value="1"/>
</dbReference>
<comment type="caution">
    <text evidence="5">The sequence shown here is derived from an EMBL/GenBank/DDBJ whole genome shotgun (WGS) entry which is preliminary data.</text>
</comment>
<dbReference type="InterPro" id="IPR005122">
    <property type="entry name" value="Uracil-DNA_glycosylase-like"/>
</dbReference>
<gene>
    <name evidence="5" type="ORF">MPC4_70111</name>
</gene>
<evidence type="ECO:0000256" key="2">
    <source>
        <dbReference type="ARBA" id="ARBA00022801"/>
    </source>
</evidence>
<feature type="domain" description="Uracil-DNA glycosylase-like" evidence="4">
    <location>
        <begin position="12"/>
        <end position="169"/>
    </location>
</feature>
<sequence length="189" mass="20708">MDDENPPGLPDLLREGLKVVFVGINPSIFSASQGHYFARKTNRFWPAFSRSVLSLAAREAIGASSLGPTHDRALLDHGFGFTDMVARPTARASELNVTEFAAGAPLLIEKLERYRPGVACFHGMTAYRIFHRMLGVDSEAVLGAQPLRIAGARLFVVPNPSPANAHSSPADQTLWYDRLWAFVMEGAER</sequence>